<proteinExistence type="predicted"/>
<keyword evidence="5 6" id="KW-0472">Membrane</keyword>
<feature type="transmembrane region" description="Helical" evidence="6">
    <location>
        <begin position="152"/>
        <end position="168"/>
    </location>
</feature>
<feature type="domain" description="Sulfatase N-terminal" evidence="7">
    <location>
        <begin position="199"/>
        <end position="483"/>
    </location>
</feature>
<feature type="transmembrane region" description="Helical" evidence="6">
    <location>
        <begin position="42"/>
        <end position="61"/>
    </location>
</feature>
<dbReference type="InterPro" id="IPR000917">
    <property type="entry name" value="Sulfatase_N"/>
</dbReference>
<dbReference type="EMBL" id="FNNI01000003">
    <property type="protein sequence ID" value="SDW95263.1"/>
    <property type="molecule type" value="Genomic_DNA"/>
</dbReference>
<dbReference type="InterPro" id="IPR050448">
    <property type="entry name" value="OpgB/LTA_synthase_biosynth"/>
</dbReference>
<keyword evidence="2" id="KW-1003">Cell membrane</keyword>
<dbReference type="InterPro" id="IPR017850">
    <property type="entry name" value="Alkaline_phosphatase_core_sf"/>
</dbReference>
<dbReference type="Pfam" id="PF00884">
    <property type="entry name" value="Sulfatase"/>
    <property type="match status" value="1"/>
</dbReference>
<gene>
    <name evidence="8" type="ORF">SAMN05443545_103270</name>
</gene>
<keyword evidence="9" id="KW-1185">Reference proteome</keyword>
<evidence type="ECO:0000256" key="6">
    <source>
        <dbReference type="SAM" id="Phobius"/>
    </source>
</evidence>
<evidence type="ECO:0000313" key="9">
    <source>
        <dbReference type="Proteomes" id="UP000198500"/>
    </source>
</evidence>
<evidence type="ECO:0000256" key="2">
    <source>
        <dbReference type="ARBA" id="ARBA00022475"/>
    </source>
</evidence>
<organism evidence="8 9">
    <name type="scientific">Aidingimonas halophila</name>
    <dbReference type="NCBI Taxonomy" id="574349"/>
    <lineage>
        <taxon>Bacteria</taxon>
        <taxon>Pseudomonadati</taxon>
        <taxon>Pseudomonadota</taxon>
        <taxon>Gammaproteobacteria</taxon>
        <taxon>Oceanospirillales</taxon>
        <taxon>Halomonadaceae</taxon>
        <taxon>Aidingimonas</taxon>
    </lineage>
</organism>
<dbReference type="PANTHER" id="PTHR47371">
    <property type="entry name" value="LIPOTEICHOIC ACID SYNTHASE"/>
    <property type="match status" value="1"/>
</dbReference>
<dbReference type="SUPFAM" id="SSF53649">
    <property type="entry name" value="Alkaline phosphatase-like"/>
    <property type="match status" value="1"/>
</dbReference>
<evidence type="ECO:0000259" key="7">
    <source>
        <dbReference type="Pfam" id="PF00884"/>
    </source>
</evidence>
<evidence type="ECO:0000256" key="4">
    <source>
        <dbReference type="ARBA" id="ARBA00022989"/>
    </source>
</evidence>
<protein>
    <submittedName>
        <fullName evidence="8">Phosphoglycerol transferase</fullName>
    </submittedName>
</protein>
<dbReference type="GO" id="GO:0016740">
    <property type="term" value="F:transferase activity"/>
    <property type="evidence" value="ECO:0007669"/>
    <property type="project" value="UniProtKB-KW"/>
</dbReference>
<dbReference type="STRING" id="574349.SAMN05443545_103270"/>
<reference evidence="8 9" key="1">
    <citation type="submission" date="2016-10" db="EMBL/GenBank/DDBJ databases">
        <authorList>
            <person name="de Groot N.N."/>
        </authorList>
    </citation>
    <scope>NUCLEOTIDE SEQUENCE [LARGE SCALE GENOMIC DNA]</scope>
    <source>
        <strain evidence="8 9">DSM 19219</strain>
    </source>
</reference>
<evidence type="ECO:0000256" key="1">
    <source>
        <dbReference type="ARBA" id="ARBA00004651"/>
    </source>
</evidence>
<evidence type="ECO:0000256" key="5">
    <source>
        <dbReference type="ARBA" id="ARBA00023136"/>
    </source>
</evidence>
<feature type="transmembrane region" description="Helical" evidence="6">
    <location>
        <begin position="73"/>
        <end position="90"/>
    </location>
</feature>
<keyword evidence="3 6" id="KW-0812">Transmembrane</keyword>
<dbReference type="AlphaFoldDB" id="A0A1H2XQX6"/>
<evidence type="ECO:0000313" key="8">
    <source>
        <dbReference type="EMBL" id="SDW95263.1"/>
    </source>
</evidence>
<sequence length="538" mass="61464">MLHFLSKLPLVKHVVHQPRWWALGFIGLCLGNAVITPLTLPIGWMFAVALGWVALAWLFRWGNPRHPHSPKRVWPWSLVPLIIWWFYVYMADTYGDVDIAAIFFHLQAGMEGHGGGKRFLTAIVYTLSAFFSLVAFVWLVRHDHRWRLLERILALFLLATNPLLFGITQRSATMVTQDGAWLDRRYIEPKITEEPADPPNLLYIYLESIERTYDDNERFDDAYEDFNAIGEESVVFEGVRQLDNTGWTMAGMIASQCGVPLMPAGLLHDEQFEPLDHVVPGVNCLGDILSAQDYQLTYIGGASTDFAGKGLFYNDHGFDRILGREELEPRLDDPDYVNSWGLYDDSLYDMMLEELKMLDESDDPWGMVALTLGAHAPFGFPADSCKERQGEFDGEDILYSVECSGWLTRQFLDRLEDEGLLDNTLVVIASDHLSMKVSAWDKLVASERDNTLMLYSDDLEPARIRRESTTLDIFPTILETMGYQTESHRAGLGVSLLAEPQNLVERHGLTYLNERLTEENALQERLWEGVDREVRFKE</sequence>
<keyword evidence="4 6" id="KW-1133">Transmembrane helix</keyword>
<keyword evidence="8" id="KW-0808">Transferase</keyword>
<comment type="subcellular location">
    <subcellularLocation>
        <location evidence="1">Cell membrane</location>
        <topology evidence="1">Multi-pass membrane protein</topology>
    </subcellularLocation>
</comment>
<dbReference type="Gene3D" id="3.40.720.10">
    <property type="entry name" value="Alkaline Phosphatase, subunit A"/>
    <property type="match status" value="1"/>
</dbReference>
<name>A0A1H2XQX6_9GAMM</name>
<feature type="transmembrane region" description="Helical" evidence="6">
    <location>
        <begin position="119"/>
        <end position="140"/>
    </location>
</feature>
<dbReference type="GO" id="GO:0005886">
    <property type="term" value="C:plasma membrane"/>
    <property type="evidence" value="ECO:0007669"/>
    <property type="project" value="UniProtKB-SubCell"/>
</dbReference>
<dbReference type="PANTHER" id="PTHR47371:SF3">
    <property type="entry name" value="PHOSPHOGLYCEROL TRANSFERASE I"/>
    <property type="match status" value="1"/>
</dbReference>
<dbReference type="CDD" id="cd16015">
    <property type="entry name" value="LTA_synthase"/>
    <property type="match status" value="1"/>
</dbReference>
<accession>A0A1H2XQX6</accession>
<feature type="transmembrane region" description="Helical" evidence="6">
    <location>
        <begin position="20"/>
        <end position="36"/>
    </location>
</feature>
<dbReference type="Proteomes" id="UP000198500">
    <property type="component" value="Unassembled WGS sequence"/>
</dbReference>
<evidence type="ECO:0000256" key="3">
    <source>
        <dbReference type="ARBA" id="ARBA00022692"/>
    </source>
</evidence>